<dbReference type="GO" id="GO:0016787">
    <property type="term" value="F:hydrolase activity"/>
    <property type="evidence" value="ECO:0007669"/>
    <property type="project" value="UniProtKB-KW"/>
</dbReference>
<dbReference type="Pfam" id="PF01546">
    <property type="entry name" value="Peptidase_M20"/>
    <property type="match status" value="1"/>
</dbReference>
<feature type="chain" id="PRO_5007277480" evidence="4">
    <location>
        <begin position="24"/>
        <end position="412"/>
    </location>
</feature>
<dbReference type="PANTHER" id="PTHR43808:SF10">
    <property type="entry name" value="BLL3749 PROTEIN"/>
    <property type="match status" value="1"/>
</dbReference>
<dbReference type="RefSeq" id="WP_061938447.1">
    <property type="nucleotide sequence ID" value="NZ_CP013234.1"/>
</dbReference>
<dbReference type="STRING" id="279113.CPter91_1351"/>
<evidence type="ECO:0000256" key="3">
    <source>
        <dbReference type="PIRSR" id="PIRSR037238-1"/>
    </source>
</evidence>
<keyword evidence="4" id="KW-0732">Signal</keyword>
<dbReference type="OrthoDB" id="9776600at2"/>
<dbReference type="InterPro" id="IPR017150">
    <property type="entry name" value="Pept_M20_glutamate_carboxypep"/>
</dbReference>
<gene>
    <name evidence="6" type="ORF">CPter91_1351</name>
</gene>
<proteinExistence type="predicted"/>
<dbReference type="NCBIfam" id="NF004788">
    <property type="entry name" value="PRK06133.1"/>
    <property type="match status" value="1"/>
</dbReference>
<accession>A0A127Q271</accession>
<dbReference type="InterPro" id="IPR036264">
    <property type="entry name" value="Bact_exopeptidase_dim_dom"/>
</dbReference>
<feature type="active site" evidence="3">
    <location>
        <position position="110"/>
    </location>
</feature>
<organism evidence="6 7">
    <name type="scientific">Collimonas pratensis</name>
    <dbReference type="NCBI Taxonomy" id="279113"/>
    <lineage>
        <taxon>Bacteria</taxon>
        <taxon>Pseudomonadati</taxon>
        <taxon>Pseudomonadota</taxon>
        <taxon>Betaproteobacteria</taxon>
        <taxon>Burkholderiales</taxon>
        <taxon>Oxalobacteraceae</taxon>
        <taxon>Collimonas</taxon>
    </lineage>
</organism>
<dbReference type="InterPro" id="IPR002933">
    <property type="entry name" value="Peptidase_M20"/>
</dbReference>
<dbReference type="CDD" id="cd03885">
    <property type="entry name" value="M20_CPDG2"/>
    <property type="match status" value="1"/>
</dbReference>
<reference evidence="6 7" key="1">
    <citation type="submission" date="2015-11" db="EMBL/GenBank/DDBJ databases">
        <title>Exploring the genomic traits of fungus-feeding bacterial genus Collimonas.</title>
        <authorList>
            <person name="Song C."/>
            <person name="Schmidt R."/>
            <person name="de Jager V."/>
            <person name="Krzyzanowska D."/>
            <person name="Jongedijk E."/>
            <person name="Cankar K."/>
            <person name="Beekwilder J."/>
            <person name="van Veen A."/>
            <person name="de Boer W."/>
            <person name="van Veen J.A."/>
            <person name="Garbeva P."/>
        </authorList>
    </citation>
    <scope>NUCLEOTIDE SEQUENCE [LARGE SCALE GENOMIC DNA]</scope>
    <source>
        <strain evidence="6 7">Ter91</strain>
    </source>
</reference>
<dbReference type="SUPFAM" id="SSF55031">
    <property type="entry name" value="Bacterial exopeptidase dimerisation domain"/>
    <property type="match status" value="1"/>
</dbReference>
<sequence length="412" mass="44226">MRKNAMRTLLAAAACLICTTAFAQTDNALMAAASKKKPEFLRDLATLVNIDSGTDDAKGLGQVESFLAQRLKELGAKVEIVAAPPSAGKMVLGTLQGKGTKNIMLMIHFDTVFGVGEAARRPFRVEANKAFGPGVADAKGGALIVLYAIDLARERGIDGYKTLTVLFNPDEEKSSLGSRAMISKLSADQDYVLVYEPPEADRVTVSTNGIAYVYLNVKGLASHAGSAPEKGRNAAIEMSNQIMQLKDLGDPIKGTTVSWTSIQAGDRVNIIPDKASAIADMRMSDLSEIARVQADADRIVQKKFIPETEVSVKVENRRPPFSKNPASDHLAAVADQIYRELGKSIAPVGMRYGTDAGFAYNPKSGKPVVLDGMGIVGDRIHSSDEWADLDSVAPRLYLTTRLLQTLAKPDSE</sequence>
<keyword evidence="2" id="KW-0378">Hydrolase</keyword>
<evidence type="ECO:0000313" key="6">
    <source>
        <dbReference type="EMBL" id="AMP03732.1"/>
    </source>
</evidence>
<dbReference type="SUPFAM" id="SSF53187">
    <property type="entry name" value="Zn-dependent exopeptidases"/>
    <property type="match status" value="1"/>
</dbReference>
<dbReference type="InterPro" id="IPR011650">
    <property type="entry name" value="Peptidase_M20_dimer"/>
</dbReference>
<dbReference type="Pfam" id="PF07687">
    <property type="entry name" value="M20_dimer"/>
    <property type="match status" value="1"/>
</dbReference>
<dbReference type="GO" id="GO:0046872">
    <property type="term" value="F:metal ion binding"/>
    <property type="evidence" value="ECO:0007669"/>
    <property type="project" value="UniProtKB-KW"/>
</dbReference>
<feature type="active site" description="Proton acceptor" evidence="3">
    <location>
        <position position="171"/>
    </location>
</feature>
<dbReference type="AlphaFoldDB" id="A0A127Q271"/>
<feature type="signal peptide" evidence="4">
    <location>
        <begin position="1"/>
        <end position="23"/>
    </location>
</feature>
<evidence type="ECO:0000313" key="7">
    <source>
        <dbReference type="Proteomes" id="UP000074561"/>
    </source>
</evidence>
<keyword evidence="1" id="KW-0479">Metal-binding</keyword>
<evidence type="ECO:0000259" key="5">
    <source>
        <dbReference type="Pfam" id="PF07687"/>
    </source>
</evidence>
<dbReference type="InterPro" id="IPR050072">
    <property type="entry name" value="Peptidase_M20A"/>
</dbReference>
<dbReference type="PATRIC" id="fig|279113.9.peg.1345"/>
<evidence type="ECO:0000256" key="4">
    <source>
        <dbReference type="SAM" id="SignalP"/>
    </source>
</evidence>
<evidence type="ECO:0000256" key="2">
    <source>
        <dbReference type="ARBA" id="ARBA00022801"/>
    </source>
</evidence>
<dbReference type="PIRSF" id="PIRSF037238">
    <property type="entry name" value="Carboxypeptidase_G2"/>
    <property type="match status" value="1"/>
</dbReference>
<dbReference type="KEGG" id="cpra:CPter91_1351"/>
<dbReference type="Gene3D" id="3.30.70.360">
    <property type="match status" value="1"/>
</dbReference>
<evidence type="ECO:0000256" key="1">
    <source>
        <dbReference type="ARBA" id="ARBA00022723"/>
    </source>
</evidence>
<protein>
    <submittedName>
        <fullName evidence="6">Peptidase M20/M25/M40 family protein</fullName>
    </submittedName>
</protein>
<dbReference type="Gene3D" id="3.40.630.10">
    <property type="entry name" value="Zn peptidases"/>
    <property type="match status" value="1"/>
</dbReference>
<dbReference type="EMBL" id="CP013234">
    <property type="protein sequence ID" value="AMP03732.1"/>
    <property type="molecule type" value="Genomic_DNA"/>
</dbReference>
<dbReference type="PANTHER" id="PTHR43808">
    <property type="entry name" value="ACETYLORNITHINE DEACETYLASE"/>
    <property type="match status" value="1"/>
</dbReference>
<feature type="domain" description="Peptidase M20 dimerisation" evidence="5">
    <location>
        <begin position="206"/>
        <end position="304"/>
    </location>
</feature>
<name>A0A127Q271_9BURK</name>
<dbReference type="Proteomes" id="UP000074561">
    <property type="component" value="Chromosome"/>
</dbReference>